<dbReference type="EMBL" id="MAYT01000032">
    <property type="protein sequence ID" value="OCA80808.1"/>
    <property type="molecule type" value="Genomic_DNA"/>
</dbReference>
<keyword evidence="2" id="KW-1185">Reference proteome</keyword>
<reference evidence="2" key="1">
    <citation type="submission" date="2016-05" db="EMBL/GenBank/DDBJ databases">
        <authorList>
            <person name="Liu B."/>
            <person name="Wang J."/>
            <person name="Zhu Y."/>
            <person name="Liu G."/>
            <person name="Chen Q."/>
            <person name="Chen Z."/>
            <person name="Lan J."/>
            <person name="Che J."/>
            <person name="Ge C."/>
            <person name="Shi H."/>
            <person name="Pan Z."/>
            <person name="Liu X."/>
        </authorList>
    </citation>
    <scope>NUCLEOTIDE SEQUENCE [LARGE SCALE GENOMIC DNA]</scope>
    <source>
        <strain evidence="2">FJAT-27215</strain>
    </source>
</reference>
<name>A0A1B9AAE4_9BACI</name>
<evidence type="ECO:0000313" key="2">
    <source>
        <dbReference type="Proteomes" id="UP000092578"/>
    </source>
</evidence>
<organism evidence="1 2">
    <name type="scientific">Pseudobacillus wudalianchiensis</name>
    <dbReference type="NCBI Taxonomy" id="1743143"/>
    <lineage>
        <taxon>Bacteria</taxon>
        <taxon>Bacillati</taxon>
        <taxon>Bacillota</taxon>
        <taxon>Bacilli</taxon>
        <taxon>Bacillales</taxon>
        <taxon>Bacillaceae</taxon>
        <taxon>Pseudobacillus</taxon>
    </lineage>
</organism>
<protein>
    <submittedName>
        <fullName evidence="1">Uncharacterized protein</fullName>
    </submittedName>
</protein>
<accession>A0A1B9AAE4</accession>
<gene>
    <name evidence="1" type="ORF">A8F95_17005</name>
</gene>
<dbReference type="AlphaFoldDB" id="A0A1B9AAE4"/>
<evidence type="ECO:0000313" key="1">
    <source>
        <dbReference type="EMBL" id="OCA80808.1"/>
    </source>
</evidence>
<dbReference type="RefSeq" id="WP_065412259.1">
    <property type="nucleotide sequence ID" value="NZ_MAYT01000032.1"/>
</dbReference>
<comment type="caution">
    <text evidence="1">The sequence shown here is derived from an EMBL/GenBank/DDBJ whole genome shotgun (WGS) entry which is preliminary data.</text>
</comment>
<sequence length="147" mass="16767">MTQFYYLSAKHPLEIGTFGEIKKLSNKGNNVFANTVDEASITIKKLADSPLSNLSYPCQYEVMAHLGDFGANKDKANELDKKCLQTLLEYVQIAIQKSFVVEFYTAWAGEEELSVEEVRELTIDELTDSSQLKLENRGKLIIYRQKY</sequence>
<proteinExistence type="predicted"/>
<dbReference type="Proteomes" id="UP000092578">
    <property type="component" value="Unassembled WGS sequence"/>
</dbReference>